<organism evidence="2">
    <name type="scientific">Notodromas monacha</name>
    <dbReference type="NCBI Taxonomy" id="399045"/>
    <lineage>
        <taxon>Eukaryota</taxon>
        <taxon>Metazoa</taxon>
        <taxon>Ecdysozoa</taxon>
        <taxon>Arthropoda</taxon>
        <taxon>Crustacea</taxon>
        <taxon>Oligostraca</taxon>
        <taxon>Ostracoda</taxon>
        <taxon>Podocopa</taxon>
        <taxon>Podocopida</taxon>
        <taxon>Cypridocopina</taxon>
        <taxon>Cypridoidea</taxon>
        <taxon>Cyprididae</taxon>
        <taxon>Notodromas</taxon>
    </lineage>
</organism>
<accession>A0A7R9BFX4</accession>
<keyword evidence="1" id="KW-0732">Signal</keyword>
<sequence length="469" mass="50927">MNPKFLAVLLASALLSSAVSGKPALKKRHRVETPRDSRQLQETSWETVGQIVGTVLVNFVSDDAFQMLTGVLTAGNELLRTADQYLDITEAVINALTGVLRIALESNDRQAKQLNDLMGPLEALGQFSETPLATIMNSVTLLTEYIPRNTNLRQDIWGFGQTLLGISERLNSVIRDLRSSVDTTTDIVNRFTEIRNNQVSGDSRQVGQTINSFSEFFEESSTALSLLTGDFANDVGALWQSVGVLVRDLDENLNATYSSGSIRIGTSAFNLYDMLGDVYDVTYRYAVETLGMEVAEQRLRTLIGDMVQLQTVTTNYVGNMGSQVQSLNNAVSASQVSSSPFDGVLHSASNALASAAVIVVDTSKFLVDVTDVIAKALDDMHRLESDFTRAWIKLLPAEWGFNGNLSGWYNAGRLMAAISRYLASFQSAFQGIADSLTFGSNVMNDAAGVASSAMDPALVNGLRRLVQGK</sequence>
<evidence type="ECO:0000313" key="2">
    <source>
        <dbReference type="EMBL" id="CAD7273602.1"/>
    </source>
</evidence>
<name>A0A7R9BFX4_9CRUS</name>
<feature type="signal peptide" evidence="1">
    <location>
        <begin position="1"/>
        <end position="21"/>
    </location>
</feature>
<dbReference type="Proteomes" id="UP000678499">
    <property type="component" value="Unassembled WGS sequence"/>
</dbReference>
<dbReference type="AlphaFoldDB" id="A0A7R9BFX4"/>
<gene>
    <name evidence="2" type="ORF">NMOB1V02_LOCUS1480</name>
</gene>
<dbReference type="EMBL" id="CAJPEX010000147">
    <property type="protein sequence ID" value="CAG0913754.1"/>
    <property type="molecule type" value="Genomic_DNA"/>
</dbReference>
<protein>
    <submittedName>
        <fullName evidence="2">Uncharacterized protein</fullName>
    </submittedName>
</protein>
<proteinExistence type="predicted"/>
<keyword evidence="3" id="KW-1185">Reference proteome</keyword>
<reference evidence="2" key="1">
    <citation type="submission" date="2020-11" db="EMBL/GenBank/DDBJ databases">
        <authorList>
            <person name="Tran Van P."/>
        </authorList>
    </citation>
    <scope>NUCLEOTIDE SEQUENCE</scope>
</reference>
<feature type="chain" id="PRO_5036209998" evidence="1">
    <location>
        <begin position="22"/>
        <end position="469"/>
    </location>
</feature>
<evidence type="ECO:0000256" key="1">
    <source>
        <dbReference type="SAM" id="SignalP"/>
    </source>
</evidence>
<evidence type="ECO:0000313" key="3">
    <source>
        <dbReference type="Proteomes" id="UP000678499"/>
    </source>
</evidence>
<dbReference type="EMBL" id="OA882184">
    <property type="protein sequence ID" value="CAD7273602.1"/>
    <property type="molecule type" value="Genomic_DNA"/>
</dbReference>